<evidence type="ECO:0000313" key="3">
    <source>
        <dbReference type="Proteomes" id="UP000235786"/>
    </source>
</evidence>
<dbReference type="OrthoDB" id="408373at2759"/>
<keyword evidence="2" id="KW-0378">Hydrolase</keyword>
<keyword evidence="3" id="KW-1185">Reference proteome</keyword>
<dbReference type="GO" id="GO:0016787">
    <property type="term" value="F:hydrolase activity"/>
    <property type="evidence" value="ECO:0007669"/>
    <property type="project" value="UniProtKB-KW"/>
</dbReference>
<dbReference type="Gene3D" id="3.40.50.1820">
    <property type="entry name" value="alpha/beta hydrolase"/>
    <property type="match status" value="1"/>
</dbReference>
<dbReference type="PANTHER" id="PTHR37017">
    <property type="entry name" value="AB HYDROLASE-1 DOMAIN-CONTAINING PROTEIN-RELATED"/>
    <property type="match status" value="1"/>
</dbReference>
<dbReference type="InterPro" id="IPR029058">
    <property type="entry name" value="AB_hydrolase_fold"/>
</dbReference>
<feature type="domain" description="AB hydrolase-1" evidence="1">
    <location>
        <begin position="6"/>
        <end position="235"/>
    </location>
</feature>
<dbReference type="InterPro" id="IPR052897">
    <property type="entry name" value="Sec-Metab_Biosynth_Hydrolase"/>
</dbReference>
<evidence type="ECO:0000313" key="2">
    <source>
        <dbReference type="EMBL" id="PMD41606.1"/>
    </source>
</evidence>
<name>A0A2J6RSV6_HYAVF</name>
<accession>A0A2J6RSV6</accession>
<dbReference type="Proteomes" id="UP000235786">
    <property type="component" value="Unassembled WGS sequence"/>
</dbReference>
<dbReference type="PANTHER" id="PTHR37017:SF3">
    <property type="entry name" value="AB HYDROLASE-1 DOMAIN-CONTAINING PROTEIN"/>
    <property type="match status" value="1"/>
</dbReference>
<reference evidence="2 3" key="1">
    <citation type="submission" date="2016-04" db="EMBL/GenBank/DDBJ databases">
        <title>A degradative enzymes factory behind the ericoid mycorrhizal symbiosis.</title>
        <authorList>
            <consortium name="DOE Joint Genome Institute"/>
            <person name="Martino E."/>
            <person name="Morin E."/>
            <person name="Grelet G."/>
            <person name="Kuo A."/>
            <person name="Kohler A."/>
            <person name="Daghino S."/>
            <person name="Barry K."/>
            <person name="Choi C."/>
            <person name="Cichocki N."/>
            <person name="Clum A."/>
            <person name="Copeland A."/>
            <person name="Hainaut M."/>
            <person name="Haridas S."/>
            <person name="Labutti K."/>
            <person name="Lindquist E."/>
            <person name="Lipzen A."/>
            <person name="Khouja H.-R."/>
            <person name="Murat C."/>
            <person name="Ohm R."/>
            <person name="Olson A."/>
            <person name="Spatafora J."/>
            <person name="Veneault-Fourrey C."/>
            <person name="Henrissat B."/>
            <person name="Grigoriev I."/>
            <person name="Martin F."/>
            <person name="Perotto S."/>
        </authorList>
    </citation>
    <scope>NUCLEOTIDE SEQUENCE [LARGE SCALE GENOMIC DNA]</scope>
    <source>
        <strain evidence="2 3">F</strain>
    </source>
</reference>
<dbReference type="EMBL" id="KZ613944">
    <property type="protein sequence ID" value="PMD41606.1"/>
    <property type="molecule type" value="Genomic_DNA"/>
</dbReference>
<protein>
    <submittedName>
        <fullName evidence="2">Alpha/beta-hydrolase</fullName>
    </submittedName>
</protein>
<dbReference type="InterPro" id="IPR000073">
    <property type="entry name" value="AB_hydrolase_1"/>
</dbReference>
<dbReference type="STRING" id="1149755.A0A2J6RSV6"/>
<organism evidence="2 3">
    <name type="scientific">Hyaloscypha variabilis (strain UAMH 11265 / GT02V1 / F)</name>
    <name type="common">Meliniomyces variabilis</name>
    <dbReference type="NCBI Taxonomy" id="1149755"/>
    <lineage>
        <taxon>Eukaryota</taxon>
        <taxon>Fungi</taxon>
        <taxon>Dikarya</taxon>
        <taxon>Ascomycota</taxon>
        <taxon>Pezizomycotina</taxon>
        <taxon>Leotiomycetes</taxon>
        <taxon>Helotiales</taxon>
        <taxon>Hyaloscyphaceae</taxon>
        <taxon>Hyaloscypha</taxon>
        <taxon>Hyaloscypha variabilis</taxon>
    </lineage>
</organism>
<evidence type="ECO:0000259" key="1">
    <source>
        <dbReference type="Pfam" id="PF12697"/>
    </source>
</evidence>
<dbReference type="Pfam" id="PF12697">
    <property type="entry name" value="Abhydrolase_6"/>
    <property type="match status" value="1"/>
</dbReference>
<sequence>MTKPTIVLIPGLWEGPQVFTSLSTTLQALGYPTEIATLPSTGTTSSDPDRHTRTMRDDEQAIRYIVKRLVVNEKKTVIMVAHSAGGFLGAGAIQGLGRKSRKTKGERGGVAKIVFLSAGLAAEGYMHGKKPFMDFIKAKGEMHCVAPETTLFSDLSHDETQKWLQELKCQPGEGWDQTIQYCGWRDVPSVYLICDGDKCLPPPVQEQCAKLAGSEVVRCGAGHMVMLSMPEKVVEVVVKAAEGL</sequence>
<dbReference type="SUPFAM" id="SSF53474">
    <property type="entry name" value="alpha/beta-Hydrolases"/>
    <property type="match status" value="1"/>
</dbReference>
<proteinExistence type="predicted"/>
<dbReference type="AlphaFoldDB" id="A0A2J6RSV6"/>
<gene>
    <name evidence="2" type="ORF">L207DRAFT_458136</name>
</gene>